<sequence length="37" mass="4298">SSSTVNIFPSQAELNIVKPLQEQITEWRLYVTQHRPS</sequence>
<dbReference type="AlphaFoldDB" id="A0A4Y2N3G6"/>
<evidence type="ECO:0000313" key="1">
    <source>
        <dbReference type="EMBL" id="GBN33422.1"/>
    </source>
</evidence>
<organism evidence="1 2">
    <name type="scientific">Araneus ventricosus</name>
    <name type="common">Orbweaver spider</name>
    <name type="synonym">Epeira ventricosa</name>
    <dbReference type="NCBI Taxonomy" id="182803"/>
    <lineage>
        <taxon>Eukaryota</taxon>
        <taxon>Metazoa</taxon>
        <taxon>Ecdysozoa</taxon>
        <taxon>Arthropoda</taxon>
        <taxon>Chelicerata</taxon>
        <taxon>Arachnida</taxon>
        <taxon>Araneae</taxon>
        <taxon>Araneomorphae</taxon>
        <taxon>Entelegynae</taxon>
        <taxon>Araneoidea</taxon>
        <taxon>Araneidae</taxon>
        <taxon>Araneus</taxon>
    </lineage>
</organism>
<accession>A0A4Y2N3G6</accession>
<gene>
    <name evidence="1" type="ORF">AVEN_59614_1</name>
</gene>
<protein>
    <submittedName>
        <fullName evidence="1">Uncharacterized protein</fullName>
    </submittedName>
</protein>
<dbReference type="Proteomes" id="UP000499080">
    <property type="component" value="Unassembled WGS sequence"/>
</dbReference>
<feature type="non-terminal residue" evidence="1">
    <location>
        <position position="1"/>
    </location>
</feature>
<comment type="caution">
    <text evidence="1">The sequence shown here is derived from an EMBL/GenBank/DDBJ whole genome shotgun (WGS) entry which is preliminary data.</text>
</comment>
<evidence type="ECO:0000313" key="2">
    <source>
        <dbReference type="Proteomes" id="UP000499080"/>
    </source>
</evidence>
<dbReference type="EMBL" id="BGPR01008377">
    <property type="protein sequence ID" value="GBN33422.1"/>
    <property type="molecule type" value="Genomic_DNA"/>
</dbReference>
<keyword evidence="2" id="KW-1185">Reference proteome</keyword>
<name>A0A4Y2N3G6_ARAVE</name>
<reference evidence="1 2" key="1">
    <citation type="journal article" date="2019" name="Sci. Rep.">
        <title>Orb-weaving spider Araneus ventricosus genome elucidates the spidroin gene catalogue.</title>
        <authorList>
            <person name="Kono N."/>
            <person name="Nakamura H."/>
            <person name="Ohtoshi R."/>
            <person name="Moran D.A.P."/>
            <person name="Shinohara A."/>
            <person name="Yoshida Y."/>
            <person name="Fujiwara M."/>
            <person name="Mori M."/>
            <person name="Tomita M."/>
            <person name="Arakawa K."/>
        </authorList>
    </citation>
    <scope>NUCLEOTIDE SEQUENCE [LARGE SCALE GENOMIC DNA]</scope>
</reference>
<proteinExistence type="predicted"/>